<feature type="compositionally biased region" description="Polar residues" evidence="1">
    <location>
        <begin position="26"/>
        <end position="37"/>
    </location>
</feature>
<dbReference type="AlphaFoldDB" id="A0A9P0TUG3"/>
<protein>
    <submittedName>
        <fullName evidence="2">Uncharacterized protein</fullName>
    </submittedName>
</protein>
<evidence type="ECO:0000256" key="1">
    <source>
        <dbReference type="SAM" id="MobiDB-lite"/>
    </source>
</evidence>
<evidence type="ECO:0000313" key="3">
    <source>
        <dbReference type="Proteomes" id="UP001152562"/>
    </source>
</evidence>
<dbReference type="Proteomes" id="UP001152562">
    <property type="component" value="Unassembled WGS sequence"/>
</dbReference>
<name>A0A9P0TUG3_PIEBR</name>
<organism evidence="2 3">
    <name type="scientific">Pieris brassicae</name>
    <name type="common">White butterfly</name>
    <name type="synonym">Large white butterfly</name>
    <dbReference type="NCBI Taxonomy" id="7116"/>
    <lineage>
        <taxon>Eukaryota</taxon>
        <taxon>Metazoa</taxon>
        <taxon>Ecdysozoa</taxon>
        <taxon>Arthropoda</taxon>
        <taxon>Hexapoda</taxon>
        <taxon>Insecta</taxon>
        <taxon>Pterygota</taxon>
        <taxon>Neoptera</taxon>
        <taxon>Endopterygota</taxon>
        <taxon>Lepidoptera</taxon>
        <taxon>Glossata</taxon>
        <taxon>Ditrysia</taxon>
        <taxon>Papilionoidea</taxon>
        <taxon>Pieridae</taxon>
        <taxon>Pierinae</taxon>
        <taxon>Pieris</taxon>
    </lineage>
</organism>
<gene>
    <name evidence="2" type="ORF">PIBRA_LOCUS14163</name>
</gene>
<keyword evidence="3" id="KW-1185">Reference proteome</keyword>
<reference evidence="2" key="1">
    <citation type="submission" date="2022-05" db="EMBL/GenBank/DDBJ databases">
        <authorList>
            <person name="Okamura Y."/>
        </authorList>
    </citation>
    <scope>NUCLEOTIDE SEQUENCE</scope>
</reference>
<evidence type="ECO:0000313" key="2">
    <source>
        <dbReference type="EMBL" id="CAH4038633.1"/>
    </source>
</evidence>
<sequence>MKYKAYTLTYLMVFPRTNGGAADGVSDSQIRQSSSTLPKRLAPAHSHTAARSTFPNRFLEGNPVTHGGMSSQTRRRRRRGVYVNLPRPPSSTATIARLIQLLFRSMRWRRRFAHDYSGRVDALASSVCSNVRTETRTIDTRRRALRLARSQPNTTTIFLYTLDDVKERRHSVDTGT</sequence>
<accession>A0A9P0TUG3</accession>
<dbReference type="EMBL" id="CALOZG010000087">
    <property type="protein sequence ID" value="CAH4038633.1"/>
    <property type="molecule type" value="Genomic_DNA"/>
</dbReference>
<feature type="region of interest" description="Disordered" evidence="1">
    <location>
        <begin position="22"/>
        <end position="78"/>
    </location>
</feature>
<proteinExistence type="predicted"/>
<comment type="caution">
    <text evidence="2">The sequence shown here is derived from an EMBL/GenBank/DDBJ whole genome shotgun (WGS) entry which is preliminary data.</text>
</comment>